<dbReference type="AlphaFoldDB" id="A0A1G4MDN2"/>
<dbReference type="Pfam" id="PF09428">
    <property type="entry name" value="DUF2011"/>
    <property type="match status" value="1"/>
</dbReference>
<reference evidence="3" key="1">
    <citation type="submission" date="2016-03" db="EMBL/GenBank/DDBJ databases">
        <authorList>
            <person name="Devillers H."/>
        </authorList>
    </citation>
    <scope>NUCLEOTIDE SEQUENCE [LARGE SCALE GENOMIC DNA]</scope>
</reference>
<dbReference type="InterPro" id="IPR018555">
    <property type="entry name" value="C630.06c-like"/>
</dbReference>
<sequence length="238" mass="27481">MTDYKVASRDELFSQPADDVDEVYVPDLNLEFVEVRQTNPDVDDSNGKQTSEQDEFEFPLFSFGTASEMSNDKVAATSIDSSKDISPSSLMKVSLREPDPERFVQERPLNYYFSKFSDEERQQFLSSAVDYEFVLNQGCCLNKWPQFNGKILDLNKRNADIESLRLRALKKKRRRPGKKQRDAKKEGALGVLKRQEILKEVKKLVKKKFHKRGGKKNKKKEPINIAITKPTNRQKVVN</sequence>
<name>A0A1G4MDN2_LACFM</name>
<dbReference type="EMBL" id="LT598488">
    <property type="protein sequence ID" value="SCW01983.1"/>
    <property type="molecule type" value="Genomic_DNA"/>
</dbReference>
<feature type="compositionally biased region" description="Polar residues" evidence="1">
    <location>
        <begin position="229"/>
        <end position="238"/>
    </location>
</feature>
<evidence type="ECO:0000256" key="1">
    <source>
        <dbReference type="SAM" id="MobiDB-lite"/>
    </source>
</evidence>
<protein>
    <submittedName>
        <fullName evidence="2">LAFE_0E11562g1_1</fullName>
    </submittedName>
</protein>
<organism evidence="2 3">
    <name type="scientific">Lachancea fermentati</name>
    <name type="common">Zygosaccharomyces fermentati</name>
    <dbReference type="NCBI Taxonomy" id="4955"/>
    <lineage>
        <taxon>Eukaryota</taxon>
        <taxon>Fungi</taxon>
        <taxon>Dikarya</taxon>
        <taxon>Ascomycota</taxon>
        <taxon>Saccharomycotina</taxon>
        <taxon>Saccharomycetes</taxon>
        <taxon>Saccharomycetales</taxon>
        <taxon>Saccharomycetaceae</taxon>
        <taxon>Lachancea</taxon>
    </lineage>
</organism>
<dbReference type="Proteomes" id="UP000190831">
    <property type="component" value="Chromosome E"/>
</dbReference>
<dbReference type="OMA" id="PWKCIDL"/>
<dbReference type="OrthoDB" id="3994490at2759"/>
<dbReference type="STRING" id="4955.A0A1G4MDN2"/>
<keyword evidence="3" id="KW-1185">Reference proteome</keyword>
<evidence type="ECO:0000313" key="3">
    <source>
        <dbReference type="Proteomes" id="UP000190831"/>
    </source>
</evidence>
<proteinExistence type="predicted"/>
<feature type="region of interest" description="Disordered" evidence="1">
    <location>
        <begin position="208"/>
        <end position="238"/>
    </location>
</feature>
<evidence type="ECO:0000313" key="2">
    <source>
        <dbReference type="EMBL" id="SCW01983.1"/>
    </source>
</evidence>
<gene>
    <name evidence="2" type="ORF">LAFE_0E11562G</name>
</gene>
<accession>A0A1G4MDN2</accession>
<feature type="compositionally biased region" description="Basic residues" evidence="1">
    <location>
        <begin position="208"/>
        <end position="219"/>
    </location>
</feature>